<sequence length="352" mass="38644">MAEGEETLPQPVIEPKAPLVLNGQDQVGQPIVDSDLGDSSIDPGVEDVSDPNLEQEPPSEFEQAKEGAGRSIRMAYDQEWRPKIAGTFAEKGYQAAMARDQSNPDSNAYHPKAKYDGDTGNFVFIDKGGTEYHGQNATLVDTIETLREIGASENLPVDLRQAAIKQAKIIEQEIPDSIQEAEEGESEPKDNNEKLEPKINTSFTKAFQINEVGVLESGVSFKDKFQDLLNQVIEGNLKPKKFLNEIKPLIKKDLTEVEIENQIVFARNQFEAITGTSGRGLNLNQLETGILKILPSKPENMGKLEWVQKLIQGQPGNSRLEKVIMFLLLASTLGQAVQGAANSMTKEAVQAS</sequence>
<feature type="region of interest" description="Disordered" evidence="1">
    <location>
        <begin position="1"/>
        <end position="70"/>
    </location>
</feature>
<organism evidence="2 3">
    <name type="scientific">Candidatus Beckwithbacteria bacterium CG10_big_fil_rev_8_21_14_0_10_34_10</name>
    <dbReference type="NCBI Taxonomy" id="1974495"/>
    <lineage>
        <taxon>Bacteria</taxon>
        <taxon>Candidatus Beckwithiibacteriota</taxon>
    </lineage>
</organism>
<dbReference type="AlphaFoldDB" id="A0A2H0W8A8"/>
<accession>A0A2H0W8A8</accession>
<name>A0A2H0W8A8_9BACT</name>
<gene>
    <name evidence="2" type="ORF">COT75_04405</name>
</gene>
<dbReference type="EMBL" id="PEZT01000025">
    <property type="protein sequence ID" value="PIS08900.1"/>
    <property type="molecule type" value="Genomic_DNA"/>
</dbReference>
<evidence type="ECO:0000256" key="1">
    <source>
        <dbReference type="SAM" id="MobiDB-lite"/>
    </source>
</evidence>
<evidence type="ECO:0000313" key="2">
    <source>
        <dbReference type="EMBL" id="PIS08900.1"/>
    </source>
</evidence>
<proteinExistence type="predicted"/>
<protein>
    <submittedName>
        <fullName evidence="2">Uncharacterized protein</fullName>
    </submittedName>
</protein>
<evidence type="ECO:0000313" key="3">
    <source>
        <dbReference type="Proteomes" id="UP000230093"/>
    </source>
</evidence>
<comment type="caution">
    <text evidence="2">The sequence shown here is derived from an EMBL/GenBank/DDBJ whole genome shotgun (WGS) entry which is preliminary data.</text>
</comment>
<dbReference type="Proteomes" id="UP000230093">
    <property type="component" value="Unassembled WGS sequence"/>
</dbReference>
<reference evidence="3" key="1">
    <citation type="submission" date="2017-09" db="EMBL/GenBank/DDBJ databases">
        <title>Depth-based differentiation of microbial function through sediment-hosted aquifers and enrichment of novel symbionts in the deep terrestrial subsurface.</title>
        <authorList>
            <person name="Probst A.J."/>
            <person name="Ladd B."/>
            <person name="Jarett J.K."/>
            <person name="Geller-Mcgrath D.E."/>
            <person name="Sieber C.M.K."/>
            <person name="Emerson J.B."/>
            <person name="Anantharaman K."/>
            <person name="Thomas B.C."/>
            <person name="Malmstrom R."/>
            <person name="Stieglmeier M."/>
            <person name="Klingl A."/>
            <person name="Woyke T."/>
            <person name="Ryan C.M."/>
            <person name="Banfield J.F."/>
        </authorList>
    </citation>
    <scope>NUCLEOTIDE SEQUENCE [LARGE SCALE GENOMIC DNA]</scope>
</reference>